<evidence type="ECO:0000313" key="2">
    <source>
        <dbReference type="Proteomes" id="UP000250179"/>
    </source>
</evidence>
<protein>
    <submittedName>
        <fullName evidence="1">Uncharacterized protein</fullName>
    </submittedName>
</protein>
<dbReference type="OrthoDB" id="98562at2157"/>
<name>A0A2Z2MFK0_THEPR</name>
<gene>
    <name evidence="1" type="ORF">A3L09_09435</name>
</gene>
<dbReference type="Proteomes" id="UP000250179">
    <property type="component" value="Chromosome"/>
</dbReference>
<keyword evidence="2" id="KW-1185">Reference proteome</keyword>
<evidence type="ECO:0000313" key="1">
    <source>
        <dbReference type="EMBL" id="ASJ03465.1"/>
    </source>
</evidence>
<sequence>MEGLFERVEREYGVRIEGPEDMGNAWKLIEILKEKGWVVYIITAKGREQVDAWHPDFGSLFAQFGESPNFGSVLEGICNVALLVRELEKKGVL</sequence>
<organism evidence="1 2">
    <name type="scientific">Thermococcus profundus</name>
    <dbReference type="NCBI Taxonomy" id="49899"/>
    <lineage>
        <taxon>Archaea</taxon>
        <taxon>Methanobacteriati</taxon>
        <taxon>Methanobacteriota</taxon>
        <taxon>Thermococci</taxon>
        <taxon>Thermococcales</taxon>
        <taxon>Thermococcaceae</taxon>
        <taxon>Thermococcus</taxon>
    </lineage>
</organism>
<proteinExistence type="predicted"/>
<reference evidence="1 2" key="1">
    <citation type="submission" date="2016-03" db="EMBL/GenBank/DDBJ databases">
        <title>Complete genome sequence of Thermococcus profundus strain DT5432.</title>
        <authorList>
            <person name="Oger P.M."/>
        </authorList>
    </citation>
    <scope>NUCLEOTIDE SEQUENCE [LARGE SCALE GENOMIC DNA]</scope>
    <source>
        <strain evidence="1 2">DT 5432</strain>
    </source>
</reference>
<dbReference type="EMBL" id="CP014862">
    <property type="protein sequence ID" value="ASJ03465.1"/>
    <property type="molecule type" value="Genomic_DNA"/>
</dbReference>
<accession>A0A2Z2MFK0</accession>
<dbReference type="AlphaFoldDB" id="A0A2Z2MFK0"/>
<dbReference type="KEGG" id="tprf:A3L09_09435"/>
<dbReference type="RefSeq" id="WP_088858723.1">
    <property type="nucleotide sequence ID" value="NZ_CP014862.1"/>
</dbReference>
<dbReference type="GeneID" id="33320638"/>